<keyword evidence="2 6" id="KW-0812">Transmembrane</keyword>
<protein>
    <submittedName>
        <fullName evidence="8">Late embryogenesis abundant protein</fullName>
    </submittedName>
</protein>
<dbReference type="InterPro" id="IPR044839">
    <property type="entry name" value="NDR1-like"/>
</dbReference>
<dbReference type="GO" id="GO:0098542">
    <property type="term" value="P:defense response to other organism"/>
    <property type="evidence" value="ECO:0007669"/>
    <property type="project" value="InterPro"/>
</dbReference>
<keyword evidence="3 6" id="KW-1133">Transmembrane helix</keyword>
<accession>A0A2P5FI12</accession>
<evidence type="ECO:0000256" key="2">
    <source>
        <dbReference type="ARBA" id="ARBA00022692"/>
    </source>
</evidence>
<name>A0A2P5FI12_TREOI</name>
<evidence type="ECO:0000259" key="7">
    <source>
        <dbReference type="Pfam" id="PF03168"/>
    </source>
</evidence>
<evidence type="ECO:0000313" key="9">
    <source>
        <dbReference type="Proteomes" id="UP000237000"/>
    </source>
</evidence>
<feature type="domain" description="Late embryogenesis abundant protein LEA-2 subgroup" evidence="7">
    <location>
        <begin position="89"/>
        <end position="192"/>
    </location>
</feature>
<feature type="region of interest" description="Disordered" evidence="5">
    <location>
        <begin position="1"/>
        <end position="26"/>
    </location>
</feature>
<dbReference type="OrthoDB" id="1192457at2759"/>
<evidence type="ECO:0000256" key="4">
    <source>
        <dbReference type="ARBA" id="ARBA00023136"/>
    </source>
</evidence>
<dbReference type="GO" id="GO:0005886">
    <property type="term" value="C:plasma membrane"/>
    <property type="evidence" value="ECO:0007669"/>
    <property type="project" value="TreeGrafter"/>
</dbReference>
<keyword evidence="4 6" id="KW-0472">Membrane</keyword>
<gene>
    <name evidence="8" type="ORF">TorRG33x02_068810</name>
</gene>
<sequence length="332" mass="37360">MGEADVEKQAPETENGPDSSPPPPEPKSRLGLILKVVAAIVVLLGLTILFFWIAVNPRKMKFYVTDASFTQFGLSNDNTTLQYNLRLYVTVRNPNKRIGFHYDVVEAGAYYDGERFDSANLVSFYQPRKTTTVVDAWFSGQRRVSLDSDEVVEFNERRGNSGIYPVDVKIRFFASVKLGTMNIGDFKVKVKCGLKVPLSGSSAAGFSTTKCDVDFNPLLYHVTNVGLSKFDYFPANKTLQFNLYLNITIGNPNKRIGIHFMALQHNAYYDGNLLDSWDTPMDFYLPPKSSTTDYYSKGSERIRLIRMSWASSEGERVKGYSMVEPGFQSWGA</sequence>
<dbReference type="InParanoid" id="A0A2P5FI12"/>
<comment type="caution">
    <text evidence="8">The sequence shown here is derived from an EMBL/GenBank/DDBJ whole genome shotgun (WGS) entry which is preliminary data.</text>
</comment>
<evidence type="ECO:0000256" key="6">
    <source>
        <dbReference type="SAM" id="Phobius"/>
    </source>
</evidence>
<reference evidence="9" key="1">
    <citation type="submission" date="2016-06" db="EMBL/GenBank/DDBJ databases">
        <title>Parallel loss of symbiosis genes in relatives of nitrogen-fixing non-legume Parasponia.</title>
        <authorList>
            <person name="Van Velzen R."/>
            <person name="Holmer R."/>
            <person name="Bu F."/>
            <person name="Rutten L."/>
            <person name="Van Zeijl A."/>
            <person name="Liu W."/>
            <person name="Santuari L."/>
            <person name="Cao Q."/>
            <person name="Sharma T."/>
            <person name="Shen D."/>
            <person name="Roswanjaya Y."/>
            <person name="Wardhani T."/>
            <person name="Kalhor M.S."/>
            <person name="Jansen J."/>
            <person name="Van den Hoogen J."/>
            <person name="Gungor B."/>
            <person name="Hartog M."/>
            <person name="Hontelez J."/>
            <person name="Verver J."/>
            <person name="Yang W.-C."/>
            <person name="Schijlen E."/>
            <person name="Repin R."/>
            <person name="Schilthuizen M."/>
            <person name="Schranz E."/>
            <person name="Heidstra R."/>
            <person name="Miyata K."/>
            <person name="Fedorova E."/>
            <person name="Kohlen W."/>
            <person name="Bisseling T."/>
            <person name="Smit S."/>
            <person name="Geurts R."/>
        </authorList>
    </citation>
    <scope>NUCLEOTIDE SEQUENCE [LARGE SCALE GENOMIC DNA]</scope>
    <source>
        <strain evidence="9">cv. RG33-2</strain>
    </source>
</reference>
<comment type="subcellular location">
    <subcellularLocation>
        <location evidence="1">Membrane</location>
        <topology evidence="1">Single-pass membrane protein</topology>
    </subcellularLocation>
</comment>
<dbReference type="PANTHER" id="PTHR31234">
    <property type="entry name" value="LATE EMBRYOGENESIS ABUNDANT (LEA) HYDROXYPROLINE-RICH GLYCOPROTEIN FAMILY"/>
    <property type="match status" value="1"/>
</dbReference>
<dbReference type="STRING" id="63057.A0A2P5FI12"/>
<dbReference type="AlphaFoldDB" id="A0A2P5FI12"/>
<feature type="compositionally biased region" description="Basic and acidic residues" evidence="5">
    <location>
        <begin position="1"/>
        <end position="11"/>
    </location>
</feature>
<evidence type="ECO:0000256" key="1">
    <source>
        <dbReference type="ARBA" id="ARBA00004167"/>
    </source>
</evidence>
<proteinExistence type="predicted"/>
<dbReference type="InterPro" id="IPR004864">
    <property type="entry name" value="LEA_2"/>
</dbReference>
<evidence type="ECO:0000256" key="5">
    <source>
        <dbReference type="SAM" id="MobiDB-lite"/>
    </source>
</evidence>
<evidence type="ECO:0000256" key="3">
    <source>
        <dbReference type="ARBA" id="ARBA00022989"/>
    </source>
</evidence>
<dbReference type="PANTHER" id="PTHR31234:SF61">
    <property type="entry name" value="OS01G0574800 PROTEIN"/>
    <property type="match status" value="1"/>
</dbReference>
<evidence type="ECO:0000313" key="8">
    <source>
        <dbReference type="EMBL" id="PON97414.1"/>
    </source>
</evidence>
<organism evidence="8 9">
    <name type="scientific">Trema orientale</name>
    <name type="common">Charcoal tree</name>
    <name type="synonym">Celtis orientalis</name>
    <dbReference type="NCBI Taxonomy" id="63057"/>
    <lineage>
        <taxon>Eukaryota</taxon>
        <taxon>Viridiplantae</taxon>
        <taxon>Streptophyta</taxon>
        <taxon>Embryophyta</taxon>
        <taxon>Tracheophyta</taxon>
        <taxon>Spermatophyta</taxon>
        <taxon>Magnoliopsida</taxon>
        <taxon>eudicotyledons</taxon>
        <taxon>Gunneridae</taxon>
        <taxon>Pentapetalae</taxon>
        <taxon>rosids</taxon>
        <taxon>fabids</taxon>
        <taxon>Rosales</taxon>
        <taxon>Cannabaceae</taxon>
        <taxon>Trema</taxon>
    </lineage>
</organism>
<dbReference type="Pfam" id="PF03168">
    <property type="entry name" value="LEA_2"/>
    <property type="match status" value="1"/>
</dbReference>
<dbReference type="EMBL" id="JXTC01000032">
    <property type="protein sequence ID" value="PON97414.1"/>
    <property type="molecule type" value="Genomic_DNA"/>
</dbReference>
<dbReference type="Proteomes" id="UP000237000">
    <property type="component" value="Unassembled WGS sequence"/>
</dbReference>
<feature type="transmembrane region" description="Helical" evidence="6">
    <location>
        <begin position="32"/>
        <end position="55"/>
    </location>
</feature>
<keyword evidence="9" id="KW-1185">Reference proteome</keyword>